<dbReference type="AlphaFoldDB" id="K9WR58"/>
<dbReference type="EMBL" id="CP003634">
    <property type="protein sequence ID" value="AFZ22269.1"/>
    <property type="molecule type" value="Genomic_DNA"/>
</dbReference>
<dbReference type="KEGG" id="mic:Mic7113_6706"/>
<keyword evidence="2" id="KW-0614">Plasmid</keyword>
<dbReference type="Proteomes" id="UP000010471">
    <property type="component" value="Plasmid pMIC7113.04"/>
</dbReference>
<sequence length="49" mass="5745">MKLDKRDRGSNFRTYCTRHTTHRLGEIPGNSFELPSEEDLEPHTKEEEG</sequence>
<reference evidence="2 3" key="1">
    <citation type="submission" date="2012-06" db="EMBL/GenBank/DDBJ databases">
        <title>Finished plasmid 4 of genome of Microcoleus sp. PCC 7113.</title>
        <authorList>
            <consortium name="US DOE Joint Genome Institute"/>
            <person name="Gugger M."/>
            <person name="Coursin T."/>
            <person name="Rippka R."/>
            <person name="Tandeau De Marsac N."/>
            <person name="Huntemann M."/>
            <person name="Wei C.-L."/>
            <person name="Han J."/>
            <person name="Detter J.C."/>
            <person name="Han C."/>
            <person name="Tapia R."/>
            <person name="Chen A."/>
            <person name="Kyrpides N."/>
            <person name="Mavromatis K."/>
            <person name="Markowitz V."/>
            <person name="Szeto E."/>
            <person name="Ivanova N."/>
            <person name="Pagani I."/>
            <person name="Pati A."/>
            <person name="Goodwin L."/>
            <person name="Nordberg H.P."/>
            <person name="Cantor M.N."/>
            <person name="Hua S.X."/>
            <person name="Woyke T."/>
            <person name="Kerfeld C.A."/>
        </authorList>
    </citation>
    <scope>NUCLEOTIDE SEQUENCE [LARGE SCALE GENOMIC DNA]</scope>
    <source>
        <strain evidence="2 3">PCC 7113</strain>
        <plasmid evidence="2 3">pMIC7113.04</plasmid>
    </source>
</reference>
<feature type="region of interest" description="Disordered" evidence="1">
    <location>
        <begin position="23"/>
        <end position="49"/>
    </location>
</feature>
<evidence type="ECO:0000256" key="1">
    <source>
        <dbReference type="SAM" id="MobiDB-lite"/>
    </source>
</evidence>
<proteinExistence type="predicted"/>
<name>K9WR58_9CYAN</name>
<protein>
    <submittedName>
        <fullName evidence="2">Uncharacterized protein</fullName>
    </submittedName>
</protein>
<dbReference type="RefSeq" id="WP_015211584.1">
    <property type="nucleotide sequence ID" value="NC_019761.1"/>
</dbReference>
<dbReference type="HOGENOM" id="CLU_3137725_0_0_3"/>
<evidence type="ECO:0000313" key="3">
    <source>
        <dbReference type="Proteomes" id="UP000010471"/>
    </source>
</evidence>
<geneLocation type="plasmid" evidence="2 3">
    <name>pMIC7113.04</name>
</geneLocation>
<gene>
    <name evidence="2" type="ORF">Mic7113_6706</name>
</gene>
<accession>K9WR58</accession>
<evidence type="ECO:0000313" key="2">
    <source>
        <dbReference type="EMBL" id="AFZ22269.1"/>
    </source>
</evidence>
<keyword evidence="3" id="KW-1185">Reference proteome</keyword>
<organism evidence="2 3">
    <name type="scientific">Allocoleopsis franciscana PCC 7113</name>
    <dbReference type="NCBI Taxonomy" id="1173027"/>
    <lineage>
        <taxon>Bacteria</taxon>
        <taxon>Bacillati</taxon>
        <taxon>Cyanobacteriota</taxon>
        <taxon>Cyanophyceae</taxon>
        <taxon>Coleofasciculales</taxon>
        <taxon>Coleofasciculaceae</taxon>
        <taxon>Allocoleopsis</taxon>
        <taxon>Allocoleopsis franciscana</taxon>
    </lineage>
</organism>